<keyword evidence="3" id="KW-1185">Reference proteome</keyword>
<sequence>MATRQALRVRVPVVLTLYFILNIIPGSFTETLHLYRDLRLSLPQEKGFARVNAESGHLGAGSGGWTRAVRGDRERRAESRQQPHRSRRSAAEPQLIKVYGEANLNDSHNQMVVHWAGERSKVIVALARDSVGAPGAKRSSVRIQSIQ</sequence>
<name>A0ABS2XNT6_POLSP</name>
<evidence type="ECO:0000256" key="1">
    <source>
        <dbReference type="SAM" id="MobiDB-lite"/>
    </source>
</evidence>
<feature type="region of interest" description="Disordered" evidence="1">
    <location>
        <begin position="54"/>
        <end position="92"/>
    </location>
</feature>
<dbReference type="EMBL" id="JAAWVQ010054872">
    <property type="protein sequence ID" value="MBN3275912.1"/>
    <property type="molecule type" value="Genomic_DNA"/>
</dbReference>
<protein>
    <submittedName>
        <fullName evidence="2">SORL protein</fullName>
    </submittedName>
</protein>
<feature type="non-terminal residue" evidence="2">
    <location>
        <position position="147"/>
    </location>
</feature>
<accession>A0ABS2XNT6</accession>
<reference evidence="2" key="1">
    <citation type="journal article" date="2021" name="Cell">
        <title>Tracing the genetic footprints of vertebrate landing in non-teleost ray-finned fishes.</title>
        <authorList>
            <person name="Bi X."/>
            <person name="Wang K."/>
            <person name="Yang L."/>
            <person name="Pan H."/>
            <person name="Jiang H."/>
            <person name="Wei Q."/>
            <person name="Fang M."/>
            <person name="Yu H."/>
            <person name="Zhu C."/>
            <person name="Cai Y."/>
            <person name="He Y."/>
            <person name="Gan X."/>
            <person name="Zeng H."/>
            <person name="Yu D."/>
            <person name="Zhu Y."/>
            <person name="Jiang H."/>
            <person name="Qiu Q."/>
            <person name="Yang H."/>
            <person name="Zhang Y.E."/>
            <person name="Wang W."/>
            <person name="Zhu M."/>
            <person name="He S."/>
            <person name="Zhang G."/>
        </authorList>
    </citation>
    <scope>NUCLEOTIDE SEQUENCE</scope>
    <source>
        <strain evidence="2">Pddl_001</strain>
    </source>
</reference>
<feature type="non-terminal residue" evidence="2">
    <location>
        <position position="1"/>
    </location>
</feature>
<dbReference type="Proteomes" id="UP001166093">
    <property type="component" value="Unassembled WGS sequence"/>
</dbReference>
<evidence type="ECO:0000313" key="3">
    <source>
        <dbReference type="Proteomes" id="UP001166093"/>
    </source>
</evidence>
<proteinExistence type="predicted"/>
<comment type="caution">
    <text evidence="2">The sequence shown here is derived from an EMBL/GenBank/DDBJ whole genome shotgun (WGS) entry which is preliminary data.</text>
</comment>
<evidence type="ECO:0000313" key="2">
    <source>
        <dbReference type="EMBL" id="MBN3275912.1"/>
    </source>
</evidence>
<organism evidence="2 3">
    <name type="scientific">Polyodon spathula</name>
    <name type="common">North American paddlefish</name>
    <name type="synonym">Squalus spathula</name>
    <dbReference type="NCBI Taxonomy" id="7913"/>
    <lineage>
        <taxon>Eukaryota</taxon>
        <taxon>Metazoa</taxon>
        <taxon>Chordata</taxon>
        <taxon>Craniata</taxon>
        <taxon>Vertebrata</taxon>
        <taxon>Euteleostomi</taxon>
        <taxon>Actinopterygii</taxon>
        <taxon>Chondrostei</taxon>
        <taxon>Acipenseriformes</taxon>
        <taxon>Polyodontidae</taxon>
        <taxon>Polyodon</taxon>
    </lineage>
</organism>
<feature type="compositionally biased region" description="Basic and acidic residues" evidence="1">
    <location>
        <begin position="69"/>
        <end position="81"/>
    </location>
</feature>
<gene>
    <name evidence="2" type="primary">Sorl1_0</name>
    <name evidence="2" type="ORF">GTO93_0019662</name>
</gene>